<evidence type="ECO:0000256" key="1">
    <source>
        <dbReference type="ARBA" id="ARBA00044755"/>
    </source>
</evidence>
<name>A0A2C6Z5B0_9PROT</name>
<dbReference type="Proteomes" id="UP000223527">
    <property type="component" value="Unassembled WGS sequence"/>
</dbReference>
<dbReference type="RefSeq" id="WP_099096728.1">
    <property type="nucleotide sequence ID" value="NZ_PDNU01000037.1"/>
</dbReference>
<evidence type="ECO:0008006" key="5">
    <source>
        <dbReference type="Google" id="ProtNLM"/>
    </source>
</evidence>
<accession>A0A2C6Z5B0</accession>
<reference evidence="3 4" key="1">
    <citation type="submission" date="2017-10" db="EMBL/GenBank/DDBJ databases">
        <authorList>
            <person name="Banno H."/>
            <person name="Chua N.-H."/>
        </authorList>
    </citation>
    <scope>NUCLEOTIDE SEQUENCE [LARGE SCALE GENOMIC DNA]</scope>
    <source>
        <strain evidence="3 4">YW11</strain>
    </source>
</reference>
<evidence type="ECO:0000313" key="3">
    <source>
        <dbReference type="EMBL" id="PHK93681.1"/>
    </source>
</evidence>
<evidence type="ECO:0000256" key="2">
    <source>
        <dbReference type="SAM" id="MobiDB-lite"/>
    </source>
</evidence>
<dbReference type="PANTHER" id="PTHR35024">
    <property type="entry name" value="HYPOTHETICAL CYTOSOLIC PROTEIN"/>
    <property type="match status" value="1"/>
</dbReference>
<protein>
    <recommendedName>
        <fullName evidence="5">Polymer-forming cytoskeletal protein</fullName>
    </recommendedName>
</protein>
<dbReference type="InterPro" id="IPR007607">
    <property type="entry name" value="BacA/B"/>
</dbReference>
<gene>
    <name evidence="3" type="ORF">CR162_16970</name>
</gene>
<organism evidence="3 4">
    <name type="scientific">Teichococcus rhizosphaerae</name>
    <dbReference type="NCBI Taxonomy" id="1335062"/>
    <lineage>
        <taxon>Bacteria</taxon>
        <taxon>Pseudomonadati</taxon>
        <taxon>Pseudomonadota</taxon>
        <taxon>Alphaproteobacteria</taxon>
        <taxon>Acetobacterales</taxon>
        <taxon>Roseomonadaceae</taxon>
        <taxon>Roseomonas</taxon>
    </lineage>
</organism>
<comment type="similarity">
    <text evidence="1">Belongs to the bactofilin family.</text>
</comment>
<dbReference type="OrthoDB" id="7275713at2"/>
<dbReference type="PANTHER" id="PTHR35024:SF4">
    <property type="entry name" value="POLYMER-FORMING CYTOSKELETAL PROTEIN"/>
    <property type="match status" value="1"/>
</dbReference>
<proteinExistence type="inferred from homology"/>
<dbReference type="Pfam" id="PF04519">
    <property type="entry name" value="Bactofilin"/>
    <property type="match status" value="1"/>
</dbReference>
<dbReference type="EMBL" id="PDNU01000037">
    <property type="protein sequence ID" value="PHK93681.1"/>
    <property type="molecule type" value="Genomic_DNA"/>
</dbReference>
<evidence type="ECO:0000313" key="4">
    <source>
        <dbReference type="Proteomes" id="UP000223527"/>
    </source>
</evidence>
<feature type="region of interest" description="Disordered" evidence="2">
    <location>
        <begin position="157"/>
        <end position="182"/>
    </location>
</feature>
<keyword evidence="4" id="KW-1185">Reference proteome</keyword>
<sequence>MSFFGKPSGGEPRITYERIDLSAPAETAAEDGMPAGSARAMVERLEPRMERARPGPAAAGHTPGIMLVAADSEMEGCLRSRGVVRVEGVLRGSVHAPILLIEVGGLVEGSVTAERVRSCGALRGSVTAREIEIVRTAMVDAELIYDEISIERGARVSGMHRQREPEPAPAAPPSGLDMAGAGGTEALPVAPAVAAAEATVLATAAVSTAALVAEAEAALHSLAQATQAAAEAVEELAQEGVPGLVELETELRATPEQLLSTRPVA</sequence>
<comment type="caution">
    <text evidence="3">The sequence shown here is derived from an EMBL/GenBank/DDBJ whole genome shotgun (WGS) entry which is preliminary data.</text>
</comment>
<dbReference type="AlphaFoldDB" id="A0A2C6Z5B0"/>